<evidence type="ECO:0000256" key="4">
    <source>
        <dbReference type="ARBA" id="ARBA00023006"/>
    </source>
</evidence>
<dbReference type="Pfam" id="PF14839">
    <property type="entry name" value="DOR"/>
    <property type="match status" value="1"/>
</dbReference>
<feature type="region of interest" description="Disordered" evidence="11">
    <location>
        <begin position="216"/>
        <end position="256"/>
    </location>
</feature>
<dbReference type="FunCoup" id="A0A2Y9PYU7">
    <property type="interactions" value="499"/>
</dbReference>
<keyword evidence="4" id="KW-0072">Autophagy</keyword>
<evidence type="ECO:0000256" key="2">
    <source>
        <dbReference type="ARBA" id="ARBA00004514"/>
    </source>
</evidence>
<dbReference type="GO" id="GO:0016604">
    <property type="term" value="C:nuclear body"/>
    <property type="evidence" value="ECO:0007669"/>
    <property type="project" value="UniProtKB-SubCell"/>
</dbReference>
<gene>
    <name evidence="13" type="primary">TP53INP2</name>
</gene>
<keyword evidence="5" id="KW-0805">Transcription regulation</keyword>
<evidence type="ECO:0000256" key="9">
    <source>
        <dbReference type="ARBA" id="ARBA00023329"/>
    </source>
</evidence>
<keyword evidence="3" id="KW-0963">Cytoplasm</keyword>
<dbReference type="GO" id="GO:0005776">
    <property type="term" value="C:autophagosome"/>
    <property type="evidence" value="ECO:0007669"/>
    <property type="project" value="UniProtKB-SubCell"/>
</dbReference>
<reference evidence="13" key="1">
    <citation type="submission" date="2025-08" db="UniProtKB">
        <authorList>
            <consortium name="RefSeq"/>
        </authorList>
    </citation>
    <scope>IDENTIFICATION</scope>
    <source>
        <tissue evidence="13">Blood</tissue>
    </source>
</reference>
<feature type="region of interest" description="Disordered" evidence="11">
    <location>
        <begin position="158"/>
        <end position="195"/>
    </location>
</feature>
<keyword evidence="7" id="KW-0804">Transcription</keyword>
<evidence type="ECO:0000256" key="5">
    <source>
        <dbReference type="ARBA" id="ARBA00023015"/>
    </source>
</evidence>
<dbReference type="PANTHER" id="PTHR31671">
    <property type="entry name" value="DIABETES AND OBESITY REGULATED, ISOFORM G"/>
    <property type="match status" value="1"/>
</dbReference>
<evidence type="ECO:0000256" key="1">
    <source>
        <dbReference type="ARBA" id="ARBA00004419"/>
    </source>
</evidence>
<dbReference type="GO" id="GO:0031410">
    <property type="term" value="C:cytoplasmic vesicle"/>
    <property type="evidence" value="ECO:0007669"/>
    <property type="project" value="UniProtKB-KW"/>
</dbReference>
<dbReference type="PANTHER" id="PTHR31671:SF2">
    <property type="entry name" value="TUMOR PROTEIN P53-INDUCIBLE NUCLEAR PROTEIN 2"/>
    <property type="match status" value="1"/>
</dbReference>
<name>A0A2Y9PYU7_DELLE</name>
<accession>A0A2Y9PYU7</accession>
<dbReference type="GO" id="GO:0005829">
    <property type="term" value="C:cytosol"/>
    <property type="evidence" value="ECO:0007669"/>
    <property type="project" value="UniProtKB-SubCell"/>
</dbReference>
<sequence>MQAGAISWRYSVGVQTSRALGQQVETVDAHWVWWAGLRVGLTMPFLSLPHCVWCVCVCVCVCVFVCVPPCCAPSSAWLPLPRHVDSFTAPPSPGAAPAPAGRPPPAPSLMDESWFVTPPACFTAEGPGLGPARLQSSPLEDLLIEHPSMSVYVTGSTIVLEPGPPSPHPDAALPDGDLSDGELAPARREPRALHHAAPLPARATLLEKAGQARRLQRARQRAERHALSAKVVQRQNRARESRPRRPKHQGSFVYQPCQRQFNY</sequence>
<dbReference type="STRING" id="9749.A0A2Y9PYU7"/>
<evidence type="ECO:0000256" key="11">
    <source>
        <dbReference type="SAM" id="MobiDB-lite"/>
    </source>
</evidence>
<evidence type="ECO:0000256" key="3">
    <source>
        <dbReference type="ARBA" id="ARBA00022490"/>
    </source>
</evidence>
<dbReference type="Proteomes" id="UP000248483">
    <property type="component" value="Unplaced"/>
</dbReference>
<evidence type="ECO:0000313" key="13">
    <source>
        <dbReference type="RefSeq" id="XP_022448323.1"/>
    </source>
</evidence>
<keyword evidence="6" id="KW-0010">Activator</keyword>
<dbReference type="AlphaFoldDB" id="A0A2Y9PYU7"/>
<comment type="subcellular location">
    <subcellularLocation>
        <location evidence="2">Cytoplasm</location>
        <location evidence="2">Cytosol</location>
    </subcellularLocation>
    <subcellularLocation>
        <location evidence="1">Cytoplasmic vesicle</location>
        <location evidence="1">Autophagosome</location>
    </subcellularLocation>
    <subcellularLocation>
        <location evidence="10">Nucleus</location>
        <location evidence="10">Nuclear body</location>
    </subcellularLocation>
</comment>
<evidence type="ECO:0000256" key="8">
    <source>
        <dbReference type="ARBA" id="ARBA00023242"/>
    </source>
</evidence>
<dbReference type="GO" id="GO:0000045">
    <property type="term" value="P:autophagosome assembly"/>
    <property type="evidence" value="ECO:0007669"/>
    <property type="project" value="TreeGrafter"/>
</dbReference>
<evidence type="ECO:0000256" key="10">
    <source>
        <dbReference type="ARBA" id="ARBA00034306"/>
    </source>
</evidence>
<dbReference type="GeneID" id="111184250"/>
<keyword evidence="12" id="KW-1185">Reference proteome</keyword>
<dbReference type="RefSeq" id="XP_022448323.1">
    <property type="nucleotide sequence ID" value="XM_022592615.2"/>
</dbReference>
<evidence type="ECO:0000256" key="7">
    <source>
        <dbReference type="ARBA" id="ARBA00023163"/>
    </source>
</evidence>
<evidence type="ECO:0000313" key="12">
    <source>
        <dbReference type="Proteomes" id="UP000248483"/>
    </source>
</evidence>
<dbReference type="InterPro" id="IPR029431">
    <property type="entry name" value="TP53INP"/>
</dbReference>
<evidence type="ECO:0000256" key="6">
    <source>
        <dbReference type="ARBA" id="ARBA00023159"/>
    </source>
</evidence>
<dbReference type="KEGG" id="dle:111184250"/>
<keyword evidence="9" id="KW-0968">Cytoplasmic vesicle</keyword>
<protein>
    <submittedName>
        <fullName evidence="13">Tumor protein p53-inducible nuclear protein 2 isoform X1</fullName>
    </submittedName>
</protein>
<dbReference type="GO" id="GO:0045893">
    <property type="term" value="P:positive regulation of DNA-templated transcription"/>
    <property type="evidence" value="ECO:0007669"/>
    <property type="project" value="TreeGrafter"/>
</dbReference>
<dbReference type="InParanoid" id="A0A2Y9PYU7"/>
<keyword evidence="8" id="KW-0539">Nucleus</keyword>
<dbReference type="CTD" id="58476"/>
<organism evidence="12 13">
    <name type="scientific">Delphinapterus leucas</name>
    <name type="common">Beluga whale</name>
    <dbReference type="NCBI Taxonomy" id="9749"/>
    <lineage>
        <taxon>Eukaryota</taxon>
        <taxon>Metazoa</taxon>
        <taxon>Chordata</taxon>
        <taxon>Craniata</taxon>
        <taxon>Vertebrata</taxon>
        <taxon>Euteleostomi</taxon>
        <taxon>Mammalia</taxon>
        <taxon>Eutheria</taxon>
        <taxon>Laurasiatheria</taxon>
        <taxon>Artiodactyla</taxon>
        <taxon>Whippomorpha</taxon>
        <taxon>Cetacea</taxon>
        <taxon>Odontoceti</taxon>
        <taxon>Monodontidae</taxon>
        <taxon>Delphinapterus</taxon>
    </lineage>
</organism>
<proteinExistence type="predicted"/>